<protein>
    <submittedName>
        <fullName evidence="5">GntR family transcriptional regulator</fullName>
    </submittedName>
</protein>
<dbReference type="SUPFAM" id="SSF46785">
    <property type="entry name" value="Winged helix' DNA-binding domain"/>
    <property type="match status" value="1"/>
</dbReference>
<reference evidence="5 6" key="1">
    <citation type="submission" date="2019-07" db="EMBL/GenBank/DDBJ databases">
        <title>Full genome sequence of Devosia sp. Gsoil 520.</title>
        <authorList>
            <person name="Im W.-T."/>
        </authorList>
    </citation>
    <scope>NUCLEOTIDE SEQUENCE [LARGE SCALE GENOMIC DNA]</scope>
    <source>
        <strain evidence="5 6">Gsoil 520</strain>
    </source>
</reference>
<evidence type="ECO:0000256" key="1">
    <source>
        <dbReference type="ARBA" id="ARBA00023015"/>
    </source>
</evidence>
<dbReference type="OrthoDB" id="284307at2"/>
<keyword evidence="2" id="KW-0238">DNA-binding</keyword>
<sequence>MDKTGTLIDLLIERINEGVYPRGEAVPSERQLVEELGLSRTTVRRAIDDLVHKGRLERQPGRGTFVSGATPGGGRDVQVQKVVAVVVPTFSNPYYGEMVNGIEKEARRFDLRLMVSQSDYSITTEDQVLEQSAADPSICGALIVPDSTERGTRGMQKFLHVGKPAVYIGRWPKDVACDGVRIDYRMAAQQAVQHLIDLGHQRIAYIEGLPILPGFSPVDGYNDVLRAHRLPIKSELVRIYDQPSETTGRKAVLDLIAEDIEFSAVFARNDITAMGVLQGLREAGLRTPQDVSVISIANSLWARSMEPPLTSVNSHPFSVGQMALQLLNNRLEKSYCGPPIKAVLDPDLIVRASTARR</sequence>
<dbReference type="InterPro" id="IPR028082">
    <property type="entry name" value="Peripla_BP_I"/>
</dbReference>
<dbReference type="CDD" id="cd07377">
    <property type="entry name" value="WHTH_GntR"/>
    <property type="match status" value="1"/>
</dbReference>
<dbReference type="Gene3D" id="1.10.10.10">
    <property type="entry name" value="Winged helix-like DNA-binding domain superfamily/Winged helix DNA-binding domain"/>
    <property type="match status" value="1"/>
</dbReference>
<dbReference type="SMART" id="SM00345">
    <property type="entry name" value="HTH_GNTR"/>
    <property type="match status" value="1"/>
</dbReference>
<gene>
    <name evidence="5" type="ORF">FPZ08_07840</name>
</gene>
<evidence type="ECO:0000313" key="5">
    <source>
        <dbReference type="EMBL" id="QDZ10673.1"/>
    </source>
</evidence>
<dbReference type="Proteomes" id="UP000315364">
    <property type="component" value="Chromosome"/>
</dbReference>
<name>A0A5B8LR98_9HYPH</name>
<keyword evidence="3" id="KW-0804">Transcription</keyword>
<dbReference type="GO" id="GO:0000976">
    <property type="term" value="F:transcription cis-regulatory region binding"/>
    <property type="evidence" value="ECO:0007669"/>
    <property type="project" value="TreeGrafter"/>
</dbReference>
<dbReference type="RefSeq" id="WP_146289459.1">
    <property type="nucleotide sequence ID" value="NZ_CP042304.1"/>
</dbReference>
<accession>A0A5B8LR98</accession>
<dbReference type="InterPro" id="IPR046335">
    <property type="entry name" value="LacI/GalR-like_sensor"/>
</dbReference>
<evidence type="ECO:0000256" key="2">
    <source>
        <dbReference type="ARBA" id="ARBA00023125"/>
    </source>
</evidence>
<evidence type="ECO:0000256" key="3">
    <source>
        <dbReference type="ARBA" id="ARBA00023163"/>
    </source>
</evidence>
<dbReference type="InterPro" id="IPR036390">
    <property type="entry name" value="WH_DNA-bd_sf"/>
</dbReference>
<dbReference type="SUPFAM" id="SSF53822">
    <property type="entry name" value="Periplasmic binding protein-like I"/>
    <property type="match status" value="1"/>
</dbReference>
<dbReference type="AlphaFoldDB" id="A0A5B8LR98"/>
<dbReference type="Pfam" id="PF00392">
    <property type="entry name" value="GntR"/>
    <property type="match status" value="1"/>
</dbReference>
<organism evidence="5 6">
    <name type="scientific">Devosia ginsengisoli</name>
    <dbReference type="NCBI Taxonomy" id="400770"/>
    <lineage>
        <taxon>Bacteria</taxon>
        <taxon>Pseudomonadati</taxon>
        <taxon>Pseudomonadota</taxon>
        <taxon>Alphaproteobacteria</taxon>
        <taxon>Hyphomicrobiales</taxon>
        <taxon>Devosiaceae</taxon>
        <taxon>Devosia</taxon>
    </lineage>
</organism>
<evidence type="ECO:0000259" key="4">
    <source>
        <dbReference type="PROSITE" id="PS50949"/>
    </source>
</evidence>
<dbReference type="PANTHER" id="PTHR30146:SF109">
    <property type="entry name" value="HTH-TYPE TRANSCRIPTIONAL REGULATOR GALS"/>
    <property type="match status" value="1"/>
</dbReference>
<feature type="domain" description="HTH gntR-type" evidence="4">
    <location>
        <begin position="1"/>
        <end position="69"/>
    </location>
</feature>
<evidence type="ECO:0000313" key="6">
    <source>
        <dbReference type="Proteomes" id="UP000315364"/>
    </source>
</evidence>
<dbReference type="InterPro" id="IPR036388">
    <property type="entry name" value="WH-like_DNA-bd_sf"/>
</dbReference>
<dbReference type="EMBL" id="CP042304">
    <property type="protein sequence ID" value="QDZ10673.1"/>
    <property type="molecule type" value="Genomic_DNA"/>
</dbReference>
<dbReference type="PROSITE" id="PS50949">
    <property type="entry name" value="HTH_GNTR"/>
    <property type="match status" value="1"/>
</dbReference>
<dbReference type="InterPro" id="IPR000524">
    <property type="entry name" value="Tscrpt_reg_HTH_GntR"/>
</dbReference>
<dbReference type="Gene3D" id="3.40.50.2300">
    <property type="match status" value="2"/>
</dbReference>
<dbReference type="PANTHER" id="PTHR30146">
    <property type="entry name" value="LACI-RELATED TRANSCRIPTIONAL REPRESSOR"/>
    <property type="match status" value="1"/>
</dbReference>
<proteinExistence type="predicted"/>
<dbReference type="CDD" id="cd06267">
    <property type="entry name" value="PBP1_LacI_sugar_binding-like"/>
    <property type="match status" value="1"/>
</dbReference>
<keyword evidence="6" id="KW-1185">Reference proteome</keyword>
<dbReference type="KEGG" id="dea:FPZ08_07840"/>
<dbReference type="Pfam" id="PF13377">
    <property type="entry name" value="Peripla_BP_3"/>
    <property type="match status" value="1"/>
</dbReference>
<dbReference type="GO" id="GO:0003700">
    <property type="term" value="F:DNA-binding transcription factor activity"/>
    <property type="evidence" value="ECO:0007669"/>
    <property type="project" value="InterPro"/>
</dbReference>
<keyword evidence="1" id="KW-0805">Transcription regulation</keyword>
<dbReference type="PRINTS" id="PR00035">
    <property type="entry name" value="HTHGNTR"/>
</dbReference>